<name>A0A7J6P7C1_PEROL</name>
<protein>
    <submittedName>
        <fullName evidence="1">Uncharacterized protein</fullName>
    </submittedName>
</protein>
<comment type="caution">
    <text evidence="1">The sequence shown here is derived from an EMBL/GenBank/DDBJ whole genome shotgun (WGS) entry which is preliminary data.</text>
</comment>
<dbReference type="OrthoDB" id="408322at2759"/>
<evidence type="ECO:0000313" key="1">
    <source>
        <dbReference type="EMBL" id="KAF4691952.1"/>
    </source>
</evidence>
<dbReference type="EMBL" id="JABANP010000068">
    <property type="protein sequence ID" value="KAF4691952.1"/>
    <property type="molecule type" value="Genomic_DNA"/>
</dbReference>
<accession>A0A7J6P7C1</accession>
<dbReference type="Proteomes" id="UP000541610">
    <property type="component" value="Unassembled WGS sequence"/>
</dbReference>
<evidence type="ECO:0000313" key="2">
    <source>
        <dbReference type="Proteomes" id="UP000541610"/>
    </source>
</evidence>
<gene>
    <name evidence="1" type="ORF">FOZ60_014439</name>
</gene>
<reference evidence="1 2" key="1">
    <citation type="submission" date="2020-04" db="EMBL/GenBank/DDBJ databases">
        <title>Perkinsus olseni comparative genomics.</title>
        <authorList>
            <person name="Bogema D.R."/>
        </authorList>
    </citation>
    <scope>NUCLEOTIDE SEQUENCE [LARGE SCALE GENOMIC DNA]</scope>
    <source>
        <strain evidence="1">00978-12</strain>
    </source>
</reference>
<proteinExistence type="predicted"/>
<organism evidence="1 2">
    <name type="scientific">Perkinsus olseni</name>
    <name type="common">Perkinsus atlanticus</name>
    <dbReference type="NCBI Taxonomy" id="32597"/>
    <lineage>
        <taxon>Eukaryota</taxon>
        <taxon>Sar</taxon>
        <taxon>Alveolata</taxon>
        <taxon>Perkinsozoa</taxon>
        <taxon>Perkinsea</taxon>
        <taxon>Perkinsida</taxon>
        <taxon>Perkinsidae</taxon>
        <taxon>Perkinsus</taxon>
    </lineage>
</organism>
<dbReference type="AlphaFoldDB" id="A0A7J6P7C1"/>
<sequence>MASSSLEPLLGATPTGVRQFLETRGASDIEEKEYSDCSYVQSKSQGISTRLKGGRVDCVYVYTSNAKNKGYTRYQGDLPLDLSLDFRYSDVAEKLGVPVDREGGKGNMECVAVYELLGVEAGFDFRFWEECNKETNPEVLYYCFFNKLEETDRIDLLDGDVSNALPALVSLHAHTWRSPGASSARVHLRKRYESNLEPHMCFRDGVSSTVTLRSGGYRMRPEGAVRVAVVFARSRLRDTVDFLLTRLHHSVCHIVDIERWNLEMVEQLKEASYGERVLFAADYDHVPDEWTVPRCSMVLIGPSLRVTPSRVRQLAGDQELLSAVLFLDEHVCATNDTTIDAVPSPSVPCRRLLETWEYVAAAASRVIGSLGIWTASGIPTLSIDDPIVPANAFDDLNCDRFRRGDDYQSPAECRLDDYVVKHLSVHDLQDATPFYVDIGSRESPFQGSNSFMLEKCLGWRGVCVLSGQSPDPEYRWHVFRAYRSCHVLDHSVVPVSRRVSEDRLIPRQEVDERGPFQLDELLSHAGIGSSHIINVLFVSVEPTQNEVAVIAGIKLADFDIKSIIVKVKADTPVRLTELDYIITSQGYVKIAMLCGSYAVYKLLRETPLVVPAWEQAALPPLHAAMTQRVIDQETSRWFGVEFVE</sequence>